<dbReference type="FunFam" id="3.40.30.10:FF:000020">
    <property type="entry name" value="Peroxiredoxin"/>
    <property type="match status" value="1"/>
</dbReference>
<evidence type="ECO:0000256" key="4">
    <source>
        <dbReference type="ARBA" id="ARBA00022559"/>
    </source>
</evidence>
<comment type="similarity">
    <text evidence="3 10">Belongs to the peroxiredoxin family. Prx5 subfamily.</text>
</comment>
<dbReference type="GO" id="GO:0005782">
    <property type="term" value="C:peroxisomal matrix"/>
    <property type="evidence" value="ECO:0007669"/>
    <property type="project" value="UniProtKB-SubCell"/>
</dbReference>
<comment type="catalytic activity">
    <reaction evidence="8 10">
        <text>a hydroperoxide + [thioredoxin]-dithiol = an alcohol + [thioredoxin]-disulfide + H2O</text>
        <dbReference type="Rhea" id="RHEA:62620"/>
        <dbReference type="Rhea" id="RHEA-COMP:10698"/>
        <dbReference type="Rhea" id="RHEA-COMP:10700"/>
        <dbReference type="ChEBI" id="CHEBI:15377"/>
        <dbReference type="ChEBI" id="CHEBI:29950"/>
        <dbReference type="ChEBI" id="CHEBI:30879"/>
        <dbReference type="ChEBI" id="CHEBI:35924"/>
        <dbReference type="ChEBI" id="CHEBI:50058"/>
        <dbReference type="EC" id="1.11.1.24"/>
    </reaction>
</comment>
<dbReference type="Gene3D" id="3.40.30.10">
    <property type="entry name" value="Glutaredoxin"/>
    <property type="match status" value="1"/>
</dbReference>
<dbReference type="EMBL" id="JW877485">
    <property type="protein sequence ID" value="AFP10002.1"/>
    <property type="molecule type" value="mRNA"/>
</dbReference>
<dbReference type="SUPFAM" id="SSF52833">
    <property type="entry name" value="Thioredoxin-like"/>
    <property type="match status" value="1"/>
</dbReference>
<name>V9LCK9_CALMI</name>
<protein>
    <recommendedName>
        <fullName evidence="10">Peroxiredoxin-5</fullName>
        <ecNumber evidence="10">1.11.1.24</ecNumber>
    </recommendedName>
</protein>
<comment type="subcellular location">
    <subcellularLocation>
        <location evidence="2">Peroxisome matrix</location>
    </subcellularLocation>
</comment>
<evidence type="ECO:0000256" key="8">
    <source>
        <dbReference type="ARBA" id="ARBA00049091"/>
    </source>
</evidence>
<reference evidence="12" key="1">
    <citation type="journal article" date="2014" name="Nature">
        <title>Elephant shark genome provides unique insights into gnathostome evolution.</title>
        <authorList>
            <consortium name="International Elephant Shark Genome Sequencing Consortium"/>
            <person name="Venkatesh B."/>
            <person name="Lee A.P."/>
            <person name="Ravi V."/>
            <person name="Maurya A.K."/>
            <person name="Lian M.M."/>
            <person name="Swann J.B."/>
            <person name="Ohta Y."/>
            <person name="Flajnik M.F."/>
            <person name="Sutoh Y."/>
            <person name="Kasahara M."/>
            <person name="Hoon S."/>
            <person name="Gangu V."/>
            <person name="Roy S.W."/>
            <person name="Irimia M."/>
            <person name="Korzh V."/>
            <person name="Kondrychyn I."/>
            <person name="Lim Z.W."/>
            <person name="Tay B.H."/>
            <person name="Tohari S."/>
            <person name="Kong K.W."/>
            <person name="Ho S."/>
            <person name="Lorente-Galdos B."/>
            <person name="Quilez J."/>
            <person name="Marques-Bonet T."/>
            <person name="Raney B.J."/>
            <person name="Ingham P.W."/>
            <person name="Tay A."/>
            <person name="Hillier L.W."/>
            <person name="Minx P."/>
            <person name="Boehm T."/>
            <person name="Wilson R.K."/>
            <person name="Brenner S."/>
            <person name="Warren W.C."/>
        </authorList>
    </citation>
    <scope>NUCLEOTIDE SEQUENCE</scope>
    <source>
        <tissue evidence="12">Testis</tissue>
    </source>
</reference>
<evidence type="ECO:0000256" key="3">
    <source>
        <dbReference type="ARBA" id="ARBA00010505"/>
    </source>
</evidence>
<dbReference type="CDD" id="cd03013">
    <property type="entry name" value="PRX5_like"/>
    <property type="match status" value="1"/>
</dbReference>
<feature type="active site" description="Cysteine sulfenic acid (-SOH) intermediate" evidence="9">
    <location>
        <position position="79"/>
    </location>
</feature>
<dbReference type="GO" id="GO:0005739">
    <property type="term" value="C:mitochondrion"/>
    <property type="evidence" value="ECO:0007669"/>
    <property type="project" value="TreeGrafter"/>
</dbReference>
<evidence type="ECO:0000256" key="1">
    <source>
        <dbReference type="ARBA" id="ARBA00003330"/>
    </source>
</evidence>
<evidence type="ECO:0000256" key="10">
    <source>
        <dbReference type="RuleBase" id="RU366011"/>
    </source>
</evidence>
<dbReference type="InterPro" id="IPR036249">
    <property type="entry name" value="Thioredoxin-like_sf"/>
</dbReference>
<comment type="function">
    <text evidence="1">Thiol-specific peroxidase that catalyzes the reduction of hydrogen peroxide and organic hydroperoxides to water and alcohols, respectively. Plays a role in cell protection against oxidative stress by detoxifying peroxides and as sensor of hydrogen peroxide-mediated signaling events.</text>
</comment>
<dbReference type="EC" id="1.11.1.24" evidence="10"/>
<evidence type="ECO:0000313" key="12">
    <source>
        <dbReference type="EMBL" id="AFP10002.1"/>
    </source>
</evidence>
<evidence type="ECO:0000256" key="2">
    <source>
        <dbReference type="ARBA" id="ARBA00004253"/>
    </source>
</evidence>
<keyword evidence="6 10" id="KW-0560">Oxidoreductase</keyword>
<keyword evidence="4 10" id="KW-0575">Peroxidase</keyword>
<evidence type="ECO:0000256" key="9">
    <source>
        <dbReference type="PIRSR" id="PIRSR637944-1"/>
    </source>
</evidence>
<dbReference type="PROSITE" id="PS51352">
    <property type="entry name" value="THIOREDOXIN_2"/>
    <property type="match status" value="1"/>
</dbReference>
<dbReference type="InterPro" id="IPR013766">
    <property type="entry name" value="Thioredoxin_domain"/>
</dbReference>
<dbReference type="InterPro" id="IPR013740">
    <property type="entry name" value="Redoxin"/>
</dbReference>
<evidence type="ECO:0000256" key="5">
    <source>
        <dbReference type="ARBA" id="ARBA00022862"/>
    </source>
</evidence>
<evidence type="ECO:0000259" key="11">
    <source>
        <dbReference type="PROSITE" id="PS51352"/>
    </source>
</evidence>
<dbReference type="GO" id="GO:0042744">
    <property type="term" value="P:hydrogen peroxide catabolic process"/>
    <property type="evidence" value="ECO:0007669"/>
    <property type="project" value="TreeGrafter"/>
</dbReference>
<evidence type="ECO:0000256" key="7">
    <source>
        <dbReference type="ARBA" id="ARBA00023284"/>
    </source>
</evidence>
<evidence type="ECO:0000256" key="6">
    <source>
        <dbReference type="ARBA" id="ARBA00023002"/>
    </source>
</evidence>
<keyword evidence="5 10" id="KW-0049">Antioxidant</keyword>
<dbReference type="AlphaFoldDB" id="V9LCK9"/>
<dbReference type="InterPro" id="IPR037944">
    <property type="entry name" value="PRX5-like"/>
</dbReference>
<dbReference type="GO" id="GO:0034599">
    <property type="term" value="P:cellular response to oxidative stress"/>
    <property type="evidence" value="ECO:0007669"/>
    <property type="project" value="InterPro"/>
</dbReference>
<dbReference type="PANTHER" id="PTHR10430:SF16">
    <property type="entry name" value="PEROXIREDOXIN-5, MITOCHONDRIAL"/>
    <property type="match status" value="1"/>
</dbReference>
<sequence length="198" mass="21059">MRPALGRTLWAAVRPSHTVTASVRAADRHRSNMPVKVGDQLPSVELHEGDPHTVVNTAELFKKKKGVLFGVPGAFTPGCSKTHLPSFLENAEAIKKKGVDVIACVAVNDAFVMDAWGKANKAEGKVRMLADPSGALAKALDLLLDSEQLFAALGNRRCKRFVMVVVDGTVKAISVEPDGTGLSCSLAPNVMQMLDSVS</sequence>
<dbReference type="GO" id="GO:0008379">
    <property type="term" value="F:thioredoxin peroxidase activity"/>
    <property type="evidence" value="ECO:0007669"/>
    <property type="project" value="InterPro"/>
</dbReference>
<feature type="domain" description="Thioredoxin" evidence="11">
    <location>
        <begin position="35"/>
        <end position="198"/>
    </location>
</feature>
<accession>V9LCK9</accession>
<organism evidence="12">
    <name type="scientific">Callorhinchus milii</name>
    <name type="common">Ghost shark</name>
    <dbReference type="NCBI Taxonomy" id="7868"/>
    <lineage>
        <taxon>Eukaryota</taxon>
        <taxon>Metazoa</taxon>
        <taxon>Chordata</taxon>
        <taxon>Craniata</taxon>
        <taxon>Vertebrata</taxon>
        <taxon>Chondrichthyes</taxon>
        <taxon>Holocephali</taxon>
        <taxon>Chimaeriformes</taxon>
        <taxon>Callorhinchidae</taxon>
        <taxon>Callorhinchus</taxon>
    </lineage>
</organism>
<keyword evidence="7 10" id="KW-0676">Redox-active center</keyword>
<dbReference type="PANTHER" id="PTHR10430">
    <property type="entry name" value="PEROXIREDOXIN"/>
    <property type="match status" value="1"/>
</dbReference>
<dbReference type="Pfam" id="PF08534">
    <property type="entry name" value="Redoxin"/>
    <property type="match status" value="1"/>
</dbReference>
<proteinExistence type="evidence at transcript level"/>
<dbReference type="GO" id="GO:0045454">
    <property type="term" value="P:cell redox homeostasis"/>
    <property type="evidence" value="ECO:0007669"/>
    <property type="project" value="TreeGrafter"/>
</dbReference>